<reference evidence="1" key="1">
    <citation type="submission" date="2023-04" db="EMBL/GenBank/DDBJ databases">
        <title>Draft Genome sequencing of Naganishia species isolated from polar environments using Oxford Nanopore Technology.</title>
        <authorList>
            <person name="Leo P."/>
            <person name="Venkateswaran K."/>
        </authorList>
    </citation>
    <scope>NUCLEOTIDE SEQUENCE</scope>
    <source>
        <strain evidence="1">MNA-CCFEE 5262</strain>
    </source>
</reference>
<dbReference type="EMBL" id="JASBWS010000012">
    <property type="protein sequence ID" value="KAJ9113590.1"/>
    <property type="molecule type" value="Genomic_DNA"/>
</dbReference>
<organism evidence="1 2">
    <name type="scientific">Naganishia adeliensis</name>
    <dbReference type="NCBI Taxonomy" id="92952"/>
    <lineage>
        <taxon>Eukaryota</taxon>
        <taxon>Fungi</taxon>
        <taxon>Dikarya</taxon>
        <taxon>Basidiomycota</taxon>
        <taxon>Agaricomycotina</taxon>
        <taxon>Tremellomycetes</taxon>
        <taxon>Filobasidiales</taxon>
        <taxon>Filobasidiaceae</taxon>
        <taxon>Naganishia</taxon>
    </lineage>
</organism>
<gene>
    <name evidence="1" type="ORF">QFC20_001942</name>
</gene>
<accession>A0ACC2WP82</accession>
<sequence length="540" mass="60411">MDVDDELNGSTDFIFDAPTEQNKMWARHLGNALLGEPSIPDADPRLPPDLVAAVAEILAGDNDLHTITKLNRVSREVHEGTLPVLYEMVKFEDERAVERSITATHPKGFKYCKFLFVTEITLPLLRMYLRHQTYHLSEPSTDLKQLFPRLALLGVSRLQPHVPERTLADDDFPLYVTLYRPMSIPGVMRATIAHDTIGSNRRRQGGNRRTPSVFRDIVGLSLMPGAYLRRVQGQTGLDGWHATWAGFDYKLEIDDEAFAPGVQDSIRLVLDHLAAQTAMPIPKEVKEENDRRLEIKCPPSVFEHFIELFHSSQPCFLDIRAELTLPVDSETMGRLVRALGEAYAVHWHHRPECENQIFAQIQAPVDDVSALVRHKAVYRGELAFGNHAEDEQAERDMMGLARPNTGAGYTAVVAEALLSDNDDGVIVWEANFPVAHVPFEPLPEGHMPRMRQVELDDVLARIRMLERHAANAPGNMDDGGEGMAGPVEDDRPFAPVPEVFSRIMEHYGALAARETGDSDVEEEDVEDEDLGEEEGGSEGE</sequence>
<proteinExistence type="predicted"/>
<comment type="caution">
    <text evidence="1">The sequence shown here is derived from an EMBL/GenBank/DDBJ whole genome shotgun (WGS) entry which is preliminary data.</text>
</comment>
<evidence type="ECO:0000313" key="2">
    <source>
        <dbReference type="Proteomes" id="UP001230649"/>
    </source>
</evidence>
<protein>
    <submittedName>
        <fullName evidence="1">Uncharacterized protein</fullName>
    </submittedName>
</protein>
<keyword evidence="2" id="KW-1185">Reference proteome</keyword>
<evidence type="ECO:0000313" key="1">
    <source>
        <dbReference type="EMBL" id="KAJ9113590.1"/>
    </source>
</evidence>
<name>A0ACC2WP82_9TREE</name>
<dbReference type="Proteomes" id="UP001230649">
    <property type="component" value="Unassembled WGS sequence"/>
</dbReference>